<reference evidence="2 3" key="1">
    <citation type="submission" date="2020-01" db="EMBL/GenBank/DDBJ databases">
        <title>Genomes of bacteria type strains.</title>
        <authorList>
            <person name="Chen J."/>
            <person name="Zhu S."/>
            <person name="Yang J."/>
        </authorList>
    </citation>
    <scope>NUCLEOTIDE SEQUENCE [LARGE SCALE GENOMIC DNA]</scope>
    <source>
        <strain evidence="2 3">DSM 16655</strain>
    </source>
</reference>
<organism evidence="2 3">
    <name type="scientific">Hoeflea alexandrii</name>
    <dbReference type="NCBI Taxonomy" id="288436"/>
    <lineage>
        <taxon>Bacteria</taxon>
        <taxon>Pseudomonadati</taxon>
        <taxon>Pseudomonadota</taxon>
        <taxon>Alphaproteobacteria</taxon>
        <taxon>Hyphomicrobiales</taxon>
        <taxon>Rhizobiaceae</taxon>
        <taxon>Hoeflea</taxon>
    </lineage>
</organism>
<keyword evidence="3" id="KW-1185">Reference proteome</keyword>
<evidence type="ECO:0000313" key="2">
    <source>
        <dbReference type="EMBL" id="MCO6410046.1"/>
    </source>
</evidence>
<sequence>MTEAEKDLFAYEVKVSHVSANPITVSIAADTADLQRLARQWGVPEVLKFEAELSLGRWKRDGVRVKGHVSSEIVQDCVVTLDPVQQQIEEDVEAVFLPENSRLAQRAVDGNGEMFLDPDGPDLPELFSGDSIDVGAVAAEFAALSIDEYPRKPGLDYADRIESDPSVDKKPSPFAVLQGLKRDDSAS</sequence>
<dbReference type="InterPro" id="IPR003772">
    <property type="entry name" value="YceD"/>
</dbReference>
<dbReference type="Proteomes" id="UP001320715">
    <property type="component" value="Unassembled WGS sequence"/>
</dbReference>
<feature type="region of interest" description="Disordered" evidence="1">
    <location>
        <begin position="154"/>
        <end position="187"/>
    </location>
</feature>
<protein>
    <submittedName>
        <fullName evidence="2">DUF177 domain-containing protein</fullName>
    </submittedName>
</protein>
<evidence type="ECO:0000256" key="1">
    <source>
        <dbReference type="SAM" id="MobiDB-lite"/>
    </source>
</evidence>
<dbReference type="RefSeq" id="WP_252917000.1">
    <property type="nucleotide sequence ID" value="NZ_JAAAML010000003.1"/>
</dbReference>
<dbReference type="Pfam" id="PF02620">
    <property type="entry name" value="YceD"/>
    <property type="match status" value="1"/>
</dbReference>
<proteinExistence type="predicted"/>
<dbReference type="EMBL" id="JAAAML010000003">
    <property type="protein sequence ID" value="MCO6410046.1"/>
    <property type="molecule type" value="Genomic_DNA"/>
</dbReference>
<comment type="caution">
    <text evidence="2">The sequence shown here is derived from an EMBL/GenBank/DDBJ whole genome shotgun (WGS) entry which is preliminary data.</text>
</comment>
<evidence type="ECO:0000313" key="3">
    <source>
        <dbReference type="Proteomes" id="UP001320715"/>
    </source>
</evidence>
<accession>A0ABT1CXH8</accession>
<gene>
    <name evidence="2" type="ORF">GTW23_17820</name>
</gene>
<feature type="compositionally biased region" description="Basic and acidic residues" evidence="1">
    <location>
        <begin position="154"/>
        <end position="171"/>
    </location>
</feature>
<name>A0ABT1CXH8_9HYPH</name>